<sequence>MAAGKQIILVTGANSGIGLDTAYYLAKAASNHVIMGVRSLEKGQRALDQLRARKPPGTLSLLALDVSNDESIHAAAKKLEADFGRLDVLVNNAGNQIQPRFPTREQLRETFETNVYGPVILTQTLIPLITASQGKKIINVSSELGSITAGSNPDFYTHQNPFTAYRMSKAALNMFSTTTYAHLKDQGVKVWSFCPGFVVTDLAGQREGRAAMGAESSETSAQAILDIVEGKRDAEAGTFIGRYDAQIPW</sequence>
<gene>
    <name evidence="3" type="ORF">P171DRAFT_449640</name>
</gene>
<keyword evidence="4" id="KW-1185">Reference proteome</keyword>
<comment type="similarity">
    <text evidence="1 2">Belongs to the short-chain dehydrogenases/reductases (SDR) family.</text>
</comment>
<dbReference type="InterPro" id="IPR051468">
    <property type="entry name" value="Fungal_SecMetab_SDRs"/>
</dbReference>
<dbReference type="EMBL" id="MU001514">
    <property type="protein sequence ID" value="KAF2437890.1"/>
    <property type="molecule type" value="Genomic_DNA"/>
</dbReference>
<dbReference type="OrthoDB" id="7289984at2759"/>
<dbReference type="Pfam" id="PF00106">
    <property type="entry name" value="adh_short"/>
    <property type="match status" value="1"/>
</dbReference>
<protein>
    <submittedName>
        <fullName evidence="3">Short chain dehydrogenase</fullName>
    </submittedName>
</protein>
<proteinExistence type="inferred from homology"/>
<evidence type="ECO:0000256" key="1">
    <source>
        <dbReference type="ARBA" id="ARBA00006484"/>
    </source>
</evidence>
<name>A0A9P4P3Z4_9PLEO</name>
<dbReference type="InterPro" id="IPR002347">
    <property type="entry name" value="SDR_fam"/>
</dbReference>
<evidence type="ECO:0000256" key="2">
    <source>
        <dbReference type="RuleBase" id="RU000363"/>
    </source>
</evidence>
<dbReference type="PANTHER" id="PTHR43544">
    <property type="entry name" value="SHORT-CHAIN DEHYDROGENASE/REDUCTASE"/>
    <property type="match status" value="1"/>
</dbReference>
<accession>A0A9P4P3Z4</accession>
<comment type="caution">
    <text evidence="3">The sequence shown here is derived from an EMBL/GenBank/DDBJ whole genome shotgun (WGS) entry which is preliminary data.</text>
</comment>
<dbReference type="Proteomes" id="UP000799764">
    <property type="component" value="Unassembled WGS sequence"/>
</dbReference>
<dbReference type="PANTHER" id="PTHR43544:SF32">
    <property type="entry name" value="CHAIN DEHYDROGENASE, PUTATIVE (AFU_ORTHOLOGUE AFUA_5G01530)-RELATED"/>
    <property type="match status" value="1"/>
</dbReference>
<dbReference type="Gene3D" id="3.40.50.720">
    <property type="entry name" value="NAD(P)-binding Rossmann-like Domain"/>
    <property type="match status" value="1"/>
</dbReference>
<dbReference type="PRINTS" id="PR00081">
    <property type="entry name" value="GDHRDH"/>
</dbReference>
<organism evidence="3 4">
    <name type="scientific">Karstenula rhodostoma CBS 690.94</name>
    <dbReference type="NCBI Taxonomy" id="1392251"/>
    <lineage>
        <taxon>Eukaryota</taxon>
        <taxon>Fungi</taxon>
        <taxon>Dikarya</taxon>
        <taxon>Ascomycota</taxon>
        <taxon>Pezizomycotina</taxon>
        <taxon>Dothideomycetes</taxon>
        <taxon>Pleosporomycetidae</taxon>
        <taxon>Pleosporales</taxon>
        <taxon>Massarineae</taxon>
        <taxon>Didymosphaeriaceae</taxon>
        <taxon>Karstenula</taxon>
    </lineage>
</organism>
<dbReference type="SUPFAM" id="SSF51735">
    <property type="entry name" value="NAD(P)-binding Rossmann-fold domains"/>
    <property type="match status" value="1"/>
</dbReference>
<dbReference type="GO" id="GO:0019748">
    <property type="term" value="P:secondary metabolic process"/>
    <property type="evidence" value="ECO:0007669"/>
    <property type="project" value="TreeGrafter"/>
</dbReference>
<dbReference type="GO" id="GO:0005737">
    <property type="term" value="C:cytoplasm"/>
    <property type="evidence" value="ECO:0007669"/>
    <property type="project" value="TreeGrafter"/>
</dbReference>
<dbReference type="InterPro" id="IPR036291">
    <property type="entry name" value="NAD(P)-bd_dom_sf"/>
</dbReference>
<evidence type="ECO:0000313" key="3">
    <source>
        <dbReference type="EMBL" id="KAF2437890.1"/>
    </source>
</evidence>
<dbReference type="PRINTS" id="PR00080">
    <property type="entry name" value="SDRFAMILY"/>
</dbReference>
<evidence type="ECO:0000313" key="4">
    <source>
        <dbReference type="Proteomes" id="UP000799764"/>
    </source>
</evidence>
<dbReference type="GO" id="GO:0016491">
    <property type="term" value="F:oxidoreductase activity"/>
    <property type="evidence" value="ECO:0007669"/>
    <property type="project" value="TreeGrafter"/>
</dbReference>
<reference evidence="3" key="1">
    <citation type="journal article" date="2020" name="Stud. Mycol.">
        <title>101 Dothideomycetes genomes: a test case for predicting lifestyles and emergence of pathogens.</title>
        <authorList>
            <person name="Haridas S."/>
            <person name="Albert R."/>
            <person name="Binder M."/>
            <person name="Bloem J."/>
            <person name="Labutti K."/>
            <person name="Salamov A."/>
            <person name="Andreopoulos B."/>
            <person name="Baker S."/>
            <person name="Barry K."/>
            <person name="Bills G."/>
            <person name="Bluhm B."/>
            <person name="Cannon C."/>
            <person name="Castanera R."/>
            <person name="Culley D."/>
            <person name="Daum C."/>
            <person name="Ezra D."/>
            <person name="Gonzalez J."/>
            <person name="Henrissat B."/>
            <person name="Kuo A."/>
            <person name="Liang C."/>
            <person name="Lipzen A."/>
            <person name="Lutzoni F."/>
            <person name="Magnuson J."/>
            <person name="Mondo S."/>
            <person name="Nolan M."/>
            <person name="Ohm R."/>
            <person name="Pangilinan J."/>
            <person name="Park H.-J."/>
            <person name="Ramirez L."/>
            <person name="Alfaro M."/>
            <person name="Sun H."/>
            <person name="Tritt A."/>
            <person name="Yoshinaga Y."/>
            <person name="Zwiers L.-H."/>
            <person name="Turgeon B."/>
            <person name="Goodwin S."/>
            <person name="Spatafora J."/>
            <person name="Crous P."/>
            <person name="Grigoriev I."/>
        </authorList>
    </citation>
    <scope>NUCLEOTIDE SEQUENCE</scope>
    <source>
        <strain evidence="3">CBS 690.94</strain>
    </source>
</reference>
<dbReference type="AlphaFoldDB" id="A0A9P4P3Z4"/>